<reference evidence="2 3" key="1">
    <citation type="journal article" date="2021" name="Nat. Plants">
        <title>The Taxus genome provides insights into paclitaxel biosynthesis.</title>
        <authorList>
            <person name="Xiong X."/>
            <person name="Gou J."/>
            <person name="Liao Q."/>
            <person name="Li Y."/>
            <person name="Zhou Q."/>
            <person name="Bi G."/>
            <person name="Li C."/>
            <person name="Du R."/>
            <person name="Wang X."/>
            <person name="Sun T."/>
            <person name="Guo L."/>
            <person name="Liang H."/>
            <person name="Lu P."/>
            <person name="Wu Y."/>
            <person name="Zhang Z."/>
            <person name="Ro D.K."/>
            <person name="Shang Y."/>
            <person name="Huang S."/>
            <person name="Yan J."/>
        </authorList>
    </citation>
    <scope>NUCLEOTIDE SEQUENCE [LARGE SCALE GENOMIC DNA]</scope>
    <source>
        <strain evidence="2">Ta-2019</strain>
    </source>
</reference>
<feature type="region of interest" description="Disordered" evidence="1">
    <location>
        <begin position="48"/>
        <end position="68"/>
    </location>
</feature>
<proteinExistence type="predicted"/>
<feature type="compositionally biased region" description="Basic and acidic residues" evidence="1">
    <location>
        <begin position="16"/>
        <end position="26"/>
    </location>
</feature>
<dbReference type="EMBL" id="JAHRHJ020000010">
    <property type="protein sequence ID" value="KAH9297624.1"/>
    <property type="molecule type" value="Genomic_DNA"/>
</dbReference>
<gene>
    <name evidence="2" type="ORF">KI387_029306</name>
</gene>
<keyword evidence="3" id="KW-1185">Reference proteome</keyword>
<name>A0AA38F9Q7_TAXCH</name>
<accession>A0AA38F9Q7</accession>
<dbReference type="AlphaFoldDB" id="A0AA38F9Q7"/>
<sequence>GNHGEQVSDQGDTMEEVEHMQQHNKEADYLSYLEDCFDGENPEKIISFAPPSSNFQAHEPTTMKETIQ</sequence>
<protein>
    <submittedName>
        <fullName evidence="2">Uncharacterized protein</fullName>
    </submittedName>
</protein>
<feature type="non-terminal residue" evidence="2">
    <location>
        <position position="1"/>
    </location>
</feature>
<feature type="compositionally biased region" description="Polar residues" evidence="1">
    <location>
        <begin position="1"/>
        <end position="11"/>
    </location>
</feature>
<evidence type="ECO:0000313" key="3">
    <source>
        <dbReference type="Proteomes" id="UP000824469"/>
    </source>
</evidence>
<feature type="non-terminal residue" evidence="2">
    <location>
        <position position="68"/>
    </location>
</feature>
<dbReference type="Proteomes" id="UP000824469">
    <property type="component" value="Unassembled WGS sequence"/>
</dbReference>
<comment type="caution">
    <text evidence="2">The sequence shown here is derived from an EMBL/GenBank/DDBJ whole genome shotgun (WGS) entry which is preliminary data.</text>
</comment>
<evidence type="ECO:0000256" key="1">
    <source>
        <dbReference type="SAM" id="MobiDB-lite"/>
    </source>
</evidence>
<organism evidence="2 3">
    <name type="scientific">Taxus chinensis</name>
    <name type="common">Chinese yew</name>
    <name type="synonym">Taxus wallichiana var. chinensis</name>
    <dbReference type="NCBI Taxonomy" id="29808"/>
    <lineage>
        <taxon>Eukaryota</taxon>
        <taxon>Viridiplantae</taxon>
        <taxon>Streptophyta</taxon>
        <taxon>Embryophyta</taxon>
        <taxon>Tracheophyta</taxon>
        <taxon>Spermatophyta</taxon>
        <taxon>Pinopsida</taxon>
        <taxon>Pinidae</taxon>
        <taxon>Conifers II</taxon>
        <taxon>Cupressales</taxon>
        <taxon>Taxaceae</taxon>
        <taxon>Taxus</taxon>
    </lineage>
</organism>
<feature type="region of interest" description="Disordered" evidence="1">
    <location>
        <begin position="1"/>
        <end position="26"/>
    </location>
</feature>
<evidence type="ECO:0000313" key="2">
    <source>
        <dbReference type="EMBL" id="KAH9297624.1"/>
    </source>
</evidence>